<gene>
    <name evidence="10" type="ORF">UX85_C0005G0021</name>
</gene>
<dbReference type="AlphaFoldDB" id="A0A0G1U3R8"/>
<dbReference type="Proteomes" id="UP000033860">
    <property type="component" value="Unassembled WGS sequence"/>
</dbReference>
<comment type="caution">
    <text evidence="10">The sequence shown here is derived from an EMBL/GenBank/DDBJ whole genome shotgun (WGS) entry which is preliminary data.</text>
</comment>
<evidence type="ECO:0000256" key="6">
    <source>
        <dbReference type="ARBA" id="ARBA00022989"/>
    </source>
</evidence>
<dbReference type="PANTHER" id="PTHR33908">
    <property type="entry name" value="MANNOSYLTRANSFERASE YKCB-RELATED"/>
    <property type="match status" value="1"/>
</dbReference>
<dbReference type="EMBL" id="LCNT01000005">
    <property type="protein sequence ID" value="KKU60983.1"/>
    <property type="molecule type" value="Genomic_DNA"/>
</dbReference>
<keyword evidence="6 8" id="KW-1133">Transmembrane helix</keyword>
<organism evidence="10 11">
    <name type="scientific">Candidatus Beckwithbacteria bacterium GW2011_GWB1_47_15</name>
    <dbReference type="NCBI Taxonomy" id="1618371"/>
    <lineage>
        <taxon>Bacteria</taxon>
        <taxon>Candidatus Beckwithiibacteriota</taxon>
    </lineage>
</organism>
<feature type="transmembrane region" description="Helical" evidence="8">
    <location>
        <begin position="306"/>
        <end position="323"/>
    </location>
</feature>
<keyword evidence="3" id="KW-0328">Glycosyltransferase</keyword>
<feature type="transmembrane region" description="Helical" evidence="8">
    <location>
        <begin position="383"/>
        <end position="401"/>
    </location>
</feature>
<feature type="domain" description="Glycosyltransferase RgtA/B/C/D-like" evidence="9">
    <location>
        <begin position="61"/>
        <end position="216"/>
    </location>
</feature>
<keyword evidence="7 8" id="KW-0472">Membrane</keyword>
<evidence type="ECO:0000256" key="7">
    <source>
        <dbReference type="ARBA" id="ARBA00023136"/>
    </source>
</evidence>
<evidence type="ECO:0000256" key="4">
    <source>
        <dbReference type="ARBA" id="ARBA00022679"/>
    </source>
</evidence>
<comment type="subcellular location">
    <subcellularLocation>
        <location evidence="1">Cell membrane</location>
        <topology evidence="1">Multi-pass membrane protein</topology>
    </subcellularLocation>
</comment>
<keyword evidence="2" id="KW-1003">Cell membrane</keyword>
<dbReference type="Pfam" id="PF13231">
    <property type="entry name" value="PMT_2"/>
    <property type="match status" value="1"/>
</dbReference>
<accession>A0A0G1U3R8</accession>
<evidence type="ECO:0000256" key="1">
    <source>
        <dbReference type="ARBA" id="ARBA00004651"/>
    </source>
</evidence>
<dbReference type="PANTHER" id="PTHR33908:SF3">
    <property type="entry name" value="UNDECAPRENYL PHOSPHATE-ALPHA-4-AMINO-4-DEOXY-L-ARABINOSE ARABINOSYL TRANSFERASE"/>
    <property type="match status" value="1"/>
</dbReference>
<dbReference type="GO" id="GO:0005886">
    <property type="term" value="C:plasma membrane"/>
    <property type="evidence" value="ECO:0007669"/>
    <property type="project" value="UniProtKB-SubCell"/>
</dbReference>
<feature type="transmembrane region" description="Helical" evidence="8">
    <location>
        <begin position="356"/>
        <end position="377"/>
    </location>
</feature>
<feature type="transmembrane region" description="Helical" evidence="8">
    <location>
        <begin position="166"/>
        <end position="195"/>
    </location>
</feature>
<name>A0A0G1U3R8_9BACT</name>
<feature type="transmembrane region" description="Helical" evidence="8">
    <location>
        <begin position="136"/>
        <end position="154"/>
    </location>
</feature>
<evidence type="ECO:0000256" key="8">
    <source>
        <dbReference type="SAM" id="Phobius"/>
    </source>
</evidence>
<dbReference type="GO" id="GO:0016763">
    <property type="term" value="F:pentosyltransferase activity"/>
    <property type="evidence" value="ECO:0007669"/>
    <property type="project" value="TreeGrafter"/>
</dbReference>
<feature type="transmembrane region" description="Helical" evidence="8">
    <location>
        <begin position="201"/>
        <end position="221"/>
    </location>
</feature>
<dbReference type="InterPro" id="IPR038731">
    <property type="entry name" value="RgtA/B/C-like"/>
</dbReference>
<evidence type="ECO:0000313" key="10">
    <source>
        <dbReference type="EMBL" id="KKU60983.1"/>
    </source>
</evidence>
<dbReference type="GO" id="GO:0009103">
    <property type="term" value="P:lipopolysaccharide biosynthetic process"/>
    <property type="evidence" value="ECO:0007669"/>
    <property type="project" value="UniProtKB-ARBA"/>
</dbReference>
<evidence type="ECO:0000256" key="5">
    <source>
        <dbReference type="ARBA" id="ARBA00022692"/>
    </source>
</evidence>
<evidence type="ECO:0000259" key="9">
    <source>
        <dbReference type="Pfam" id="PF13231"/>
    </source>
</evidence>
<keyword evidence="5 8" id="KW-0812">Transmembrane</keyword>
<proteinExistence type="predicted"/>
<dbReference type="GO" id="GO:0010041">
    <property type="term" value="P:response to iron(III) ion"/>
    <property type="evidence" value="ECO:0007669"/>
    <property type="project" value="TreeGrafter"/>
</dbReference>
<evidence type="ECO:0000313" key="11">
    <source>
        <dbReference type="Proteomes" id="UP000033860"/>
    </source>
</evidence>
<feature type="transmembrane region" description="Helical" evidence="8">
    <location>
        <begin position="329"/>
        <end position="349"/>
    </location>
</feature>
<dbReference type="InterPro" id="IPR050297">
    <property type="entry name" value="LipidA_mod_glycosyltrf_83"/>
</dbReference>
<reference evidence="10 11" key="1">
    <citation type="journal article" date="2015" name="Nature">
        <title>rRNA introns, odd ribosomes, and small enigmatic genomes across a large radiation of phyla.</title>
        <authorList>
            <person name="Brown C.T."/>
            <person name="Hug L.A."/>
            <person name="Thomas B.C."/>
            <person name="Sharon I."/>
            <person name="Castelle C.J."/>
            <person name="Singh A."/>
            <person name="Wilkins M.J."/>
            <person name="Williams K.H."/>
            <person name="Banfield J.F."/>
        </authorList>
    </citation>
    <scope>NUCLEOTIDE SEQUENCE [LARGE SCALE GENOMIC DNA]</scope>
</reference>
<protein>
    <recommendedName>
        <fullName evidence="9">Glycosyltransferase RgtA/B/C/D-like domain-containing protein</fullName>
    </recommendedName>
</protein>
<evidence type="ECO:0000256" key="2">
    <source>
        <dbReference type="ARBA" id="ARBA00022475"/>
    </source>
</evidence>
<evidence type="ECO:0000256" key="3">
    <source>
        <dbReference type="ARBA" id="ARBA00022676"/>
    </source>
</evidence>
<feature type="transmembrane region" description="Helical" evidence="8">
    <location>
        <begin position="111"/>
        <end position="130"/>
    </location>
</feature>
<sequence length="518" mass="57585">MIWLILLGLLFRLWRFSQVPASLYWDEVAVGLDARALIQTGRDLSGGSWLQPLFFSYGDYKAPVYIWLTTILGKLAGVSELTVRLPSLLASLTTAYLVYRLVKLVSAKNSRLPQLALANFLIMPWAAHFGRVGMESHLSLTFLTLAVYLVVAAAKTRHPFKLVLSSLAVSAGIFTYISLRLVGPALFIAAFIIYHKKNLRPSLPAFTAGLGVIILSSLILLKSPDYSLSQRYRLSNDNLVTSTTHITAAARAQGENPDLLSRLVNHRYVFKVREYLTNYSTHFSPDFLFISGDANLRHHSGFGGELLLAQGVLVIFGLLALVGNLRPEAWLILVWAALSPAVASLVNEVPHAGRSIYLIVPLAWLTALGTEELIILFKKNSRRLASAAIVVVLAVNFLAYAHDYFIHYPARSQLAWLNPYKQAALYFKDRPPEQKTYVTAQWFQPGLYFAFYQDVPATKLQATDNQYLLEYDSYQFSLAGAVCPENSLCVVPADWKEDITTKASDIPGTLLLVVKTAK</sequence>
<keyword evidence="4" id="KW-0808">Transferase</keyword>